<dbReference type="Proteomes" id="UP001054945">
    <property type="component" value="Unassembled WGS sequence"/>
</dbReference>
<comment type="caution">
    <text evidence="1">The sequence shown here is derived from an EMBL/GenBank/DDBJ whole genome shotgun (WGS) entry which is preliminary data.</text>
</comment>
<evidence type="ECO:0000313" key="2">
    <source>
        <dbReference type="Proteomes" id="UP001054945"/>
    </source>
</evidence>
<protein>
    <submittedName>
        <fullName evidence="1">Uncharacterized protein</fullName>
    </submittedName>
</protein>
<organism evidence="1 2">
    <name type="scientific">Caerostris extrusa</name>
    <name type="common">Bark spider</name>
    <name type="synonym">Caerostris bankana</name>
    <dbReference type="NCBI Taxonomy" id="172846"/>
    <lineage>
        <taxon>Eukaryota</taxon>
        <taxon>Metazoa</taxon>
        <taxon>Ecdysozoa</taxon>
        <taxon>Arthropoda</taxon>
        <taxon>Chelicerata</taxon>
        <taxon>Arachnida</taxon>
        <taxon>Araneae</taxon>
        <taxon>Araneomorphae</taxon>
        <taxon>Entelegynae</taxon>
        <taxon>Araneoidea</taxon>
        <taxon>Araneidae</taxon>
        <taxon>Caerostris</taxon>
    </lineage>
</organism>
<sequence length="80" mass="9517">MSFEWVLFEGSHCRFTLFRTFLGGGGEWVNTPSLLWCKDEFMRNKIGSLLVSHHNIIVDGFRTYEPHRYYPRSMEVYEHG</sequence>
<dbReference type="EMBL" id="BPLR01004325">
    <property type="protein sequence ID" value="GIX94009.1"/>
    <property type="molecule type" value="Genomic_DNA"/>
</dbReference>
<accession>A0AAV4PBL2</accession>
<evidence type="ECO:0000313" key="1">
    <source>
        <dbReference type="EMBL" id="GIX94009.1"/>
    </source>
</evidence>
<reference evidence="1 2" key="1">
    <citation type="submission" date="2021-06" db="EMBL/GenBank/DDBJ databases">
        <title>Caerostris extrusa draft genome.</title>
        <authorList>
            <person name="Kono N."/>
            <person name="Arakawa K."/>
        </authorList>
    </citation>
    <scope>NUCLEOTIDE SEQUENCE [LARGE SCALE GENOMIC DNA]</scope>
</reference>
<proteinExistence type="predicted"/>
<dbReference type="AlphaFoldDB" id="A0AAV4PBL2"/>
<keyword evidence="2" id="KW-1185">Reference proteome</keyword>
<name>A0AAV4PBL2_CAEEX</name>
<gene>
    <name evidence="1" type="ORF">CEXT_460001</name>
</gene>